<protein>
    <submittedName>
        <fullName evidence="1">Uncharacterized protein</fullName>
    </submittedName>
</protein>
<name>F2PQU1_TRIEC</name>
<dbReference type="VEuPathDB" id="FungiDB:TEQG_03288"/>
<dbReference type="EMBL" id="DS995732">
    <property type="protein sequence ID" value="EGE04259.1"/>
    <property type="molecule type" value="Genomic_DNA"/>
</dbReference>
<evidence type="ECO:0000313" key="1">
    <source>
        <dbReference type="EMBL" id="EGE04259.1"/>
    </source>
</evidence>
<keyword evidence="2" id="KW-1185">Reference proteome</keyword>
<evidence type="ECO:0000313" key="2">
    <source>
        <dbReference type="Proteomes" id="UP000009169"/>
    </source>
</evidence>
<accession>F2PQU1</accession>
<dbReference type="Proteomes" id="UP000009169">
    <property type="component" value="Unassembled WGS sequence"/>
</dbReference>
<dbReference type="HOGENOM" id="CLU_096896_0_0_1"/>
<organism evidence="1 2">
    <name type="scientific">Trichophyton equinum (strain ATCC MYA-4606 / CBS 127.97)</name>
    <name type="common">Horse ringworm fungus</name>
    <dbReference type="NCBI Taxonomy" id="559882"/>
    <lineage>
        <taxon>Eukaryota</taxon>
        <taxon>Fungi</taxon>
        <taxon>Dikarya</taxon>
        <taxon>Ascomycota</taxon>
        <taxon>Pezizomycotina</taxon>
        <taxon>Eurotiomycetes</taxon>
        <taxon>Eurotiomycetidae</taxon>
        <taxon>Onygenales</taxon>
        <taxon>Arthrodermataceae</taxon>
        <taxon>Trichophyton</taxon>
    </lineage>
</organism>
<proteinExistence type="predicted"/>
<sequence length="151" mass="17212">MQVLDWSNDRAYREIPLSEGDSDPPDTPCILQTTDLGSITHGSHKPMPDFVSPFLNYTDNKIRDWMEHHRFPGFAEATFTVLDQLTIAEGTYRVGYCNSLFDPQPGTRMFPTIPYNDLSVWVKIELLEISWYEMVDEAEGTFTCNDPAAAK</sequence>
<gene>
    <name evidence="1" type="ORF">TEQG_03288</name>
</gene>
<dbReference type="AlphaFoldDB" id="F2PQU1"/>
<dbReference type="OrthoDB" id="4168782at2759"/>
<reference evidence="2" key="1">
    <citation type="journal article" date="2012" name="MBio">
        <title>Comparative genome analysis of Trichophyton rubrum and related dermatophytes reveals candidate genes involved in infection.</title>
        <authorList>
            <person name="Martinez D.A."/>
            <person name="Oliver B.G."/>
            <person name="Graeser Y."/>
            <person name="Goldberg J.M."/>
            <person name="Li W."/>
            <person name="Martinez-Rossi N.M."/>
            <person name="Monod M."/>
            <person name="Shelest E."/>
            <person name="Barton R.C."/>
            <person name="Birch E."/>
            <person name="Brakhage A.A."/>
            <person name="Chen Z."/>
            <person name="Gurr S.J."/>
            <person name="Heiman D."/>
            <person name="Heitman J."/>
            <person name="Kosti I."/>
            <person name="Rossi A."/>
            <person name="Saif S."/>
            <person name="Samalova M."/>
            <person name="Saunders C.W."/>
            <person name="Shea T."/>
            <person name="Summerbell R.C."/>
            <person name="Xu J."/>
            <person name="Young S."/>
            <person name="Zeng Q."/>
            <person name="Birren B.W."/>
            <person name="Cuomo C.A."/>
            <person name="White T.C."/>
        </authorList>
    </citation>
    <scope>NUCLEOTIDE SEQUENCE [LARGE SCALE GENOMIC DNA]</scope>
    <source>
        <strain evidence="2">ATCC MYA-4606 / CBS 127.97</strain>
    </source>
</reference>